<keyword evidence="6" id="KW-1185">Reference proteome</keyword>
<name>A0A816GZR8_ADIRI</name>
<dbReference type="PANTHER" id="PTHR47827">
    <property type="entry name" value="AHD DOMAIN-CONTAINING PROTEIN"/>
    <property type="match status" value="1"/>
</dbReference>
<dbReference type="Pfam" id="PF03366">
    <property type="entry name" value="YEATS"/>
    <property type="match status" value="1"/>
</dbReference>
<dbReference type="GO" id="GO:0045893">
    <property type="term" value="P:positive regulation of DNA-templated transcription"/>
    <property type="evidence" value="ECO:0007669"/>
    <property type="project" value="TreeGrafter"/>
</dbReference>
<protein>
    <recommendedName>
        <fullName evidence="4">YEATS domain-containing protein</fullName>
    </recommendedName>
</protein>
<evidence type="ECO:0000256" key="2">
    <source>
        <dbReference type="PROSITE-ProRule" id="PRU00376"/>
    </source>
</evidence>
<accession>A0A816GZR8</accession>
<proteinExistence type="predicted"/>
<evidence type="ECO:0000256" key="3">
    <source>
        <dbReference type="SAM" id="MobiDB-lite"/>
    </source>
</evidence>
<evidence type="ECO:0000259" key="4">
    <source>
        <dbReference type="PROSITE" id="PS51037"/>
    </source>
</evidence>
<dbReference type="GO" id="GO:0003682">
    <property type="term" value="F:chromatin binding"/>
    <property type="evidence" value="ECO:0007669"/>
    <property type="project" value="TreeGrafter"/>
</dbReference>
<evidence type="ECO:0000313" key="6">
    <source>
        <dbReference type="Proteomes" id="UP000663828"/>
    </source>
</evidence>
<keyword evidence="1 2" id="KW-0539">Nucleus</keyword>
<comment type="subcellular location">
    <subcellularLocation>
        <location evidence="2">Nucleus</location>
    </subcellularLocation>
</comment>
<dbReference type="InterPro" id="IPR055129">
    <property type="entry name" value="YEATS_dom"/>
</dbReference>
<evidence type="ECO:0000256" key="1">
    <source>
        <dbReference type="ARBA" id="ARBA00023242"/>
    </source>
</evidence>
<dbReference type="PROSITE" id="PS51037">
    <property type="entry name" value="YEATS"/>
    <property type="match status" value="1"/>
</dbReference>
<dbReference type="EMBL" id="CAJNOR010015272">
    <property type="protein sequence ID" value="CAF1681754.1"/>
    <property type="molecule type" value="Genomic_DNA"/>
</dbReference>
<evidence type="ECO:0000313" key="5">
    <source>
        <dbReference type="EMBL" id="CAF1681754.1"/>
    </source>
</evidence>
<feature type="non-terminal residue" evidence="5">
    <location>
        <position position="1"/>
    </location>
</feature>
<dbReference type="InterPro" id="IPR038704">
    <property type="entry name" value="YEAST_sf"/>
</dbReference>
<dbReference type="PANTHER" id="PTHR47827:SF3">
    <property type="entry name" value="AF-9 ANC1 HOMOLOGY DOMAIN-CONTAINING PROTEIN"/>
    <property type="match status" value="1"/>
</dbReference>
<reference evidence="5" key="1">
    <citation type="submission" date="2021-02" db="EMBL/GenBank/DDBJ databases">
        <authorList>
            <person name="Nowell W R."/>
        </authorList>
    </citation>
    <scope>NUCLEOTIDE SEQUENCE</scope>
</reference>
<dbReference type="Gene3D" id="2.60.40.1970">
    <property type="entry name" value="YEATS domain"/>
    <property type="match status" value="1"/>
</dbReference>
<organism evidence="5 6">
    <name type="scientific">Adineta ricciae</name>
    <name type="common">Rotifer</name>
    <dbReference type="NCBI Taxonomy" id="249248"/>
    <lineage>
        <taxon>Eukaryota</taxon>
        <taxon>Metazoa</taxon>
        <taxon>Spiralia</taxon>
        <taxon>Gnathifera</taxon>
        <taxon>Rotifera</taxon>
        <taxon>Eurotatoria</taxon>
        <taxon>Bdelloidea</taxon>
        <taxon>Adinetida</taxon>
        <taxon>Adinetidae</taxon>
        <taxon>Adineta</taxon>
    </lineage>
</organism>
<gene>
    <name evidence="5" type="ORF">XAT740_LOCUS60723</name>
</gene>
<dbReference type="InterPro" id="IPR052790">
    <property type="entry name" value="YEATS_domain"/>
</dbReference>
<feature type="domain" description="YEATS" evidence="4">
    <location>
        <begin position="5"/>
        <end position="151"/>
    </location>
</feature>
<dbReference type="AlphaFoldDB" id="A0A816GZR8"/>
<dbReference type="Proteomes" id="UP000663828">
    <property type="component" value="Unassembled WGS sequence"/>
</dbReference>
<comment type="caution">
    <text evidence="5">The sequence shown here is derived from an EMBL/GenBank/DDBJ whole genome shotgun (WGS) entry which is preliminary data.</text>
</comment>
<feature type="region of interest" description="Disordered" evidence="3">
    <location>
        <begin position="151"/>
        <end position="228"/>
    </location>
</feature>
<dbReference type="CDD" id="cd16906">
    <property type="entry name" value="YEATS_AF-9_like"/>
    <property type="match status" value="1"/>
</dbReference>
<sequence>MTDRDDINEIVEIDFEVGHSSTIRNEPTTNHNPPRTHDWKVYLRSADVHGDLSCLIQRCVFYLHPEFPNNKRELRSTPFAIQESGYAGFHLPIDIFFKTKKEPKKFRIEYDLDLHTNVDGQTHRAKESYVRKYRCTFCNPDPEFRQKILAAGGKIKDTNTTSTNNNDNDESDSEEKQVTALQAPPSEPTVRYTSPPQKRPYSPVPTANSTTKKVKVEPSVINSKKKQS</sequence>
<dbReference type="GO" id="GO:0008023">
    <property type="term" value="C:transcription elongation factor complex"/>
    <property type="evidence" value="ECO:0007669"/>
    <property type="project" value="TreeGrafter"/>
</dbReference>